<evidence type="ECO:0000256" key="2">
    <source>
        <dbReference type="ARBA" id="ARBA00010992"/>
    </source>
</evidence>
<dbReference type="AlphaFoldDB" id="A0A3N5XZI3"/>
<feature type="transmembrane region" description="Helical" evidence="8">
    <location>
        <begin position="175"/>
        <end position="197"/>
    </location>
</feature>
<feature type="transmembrane region" description="Helical" evidence="8">
    <location>
        <begin position="134"/>
        <end position="155"/>
    </location>
</feature>
<feature type="transmembrane region" description="Helical" evidence="8">
    <location>
        <begin position="326"/>
        <end position="345"/>
    </location>
</feature>
<dbReference type="InterPro" id="IPR036259">
    <property type="entry name" value="MFS_trans_sf"/>
</dbReference>
<feature type="transmembrane region" description="Helical" evidence="8">
    <location>
        <begin position="7"/>
        <end position="35"/>
    </location>
</feature>
<feature type="transmembrane region" description="Helical" evidence="8">
    <location>
        <begin position="452"/>
        <end position="472"/>
    </location>
</feature>
<feature type="transmembrane region" description="Helical" evidence="8">
    <location>
        <begin position="294"/>
        <end position="314"/>
    </location>
</feature>
<dbReference type="Pfam" id="PF00083">
    <property type="entry name" value="Sugar_tr"/>
    <property type="match status" value="2"/>
</dbReference>
<dbReference type="Proteomes" id="UP000275281">
    <property type="component" value="Unassembled WGS sequence"/>
</dbReference>
<accession>A0A3N5XZI3</accession>
<evidence type="ECO:0000256" key="6">
    <source>
        <dbReference type="ARBA" id="ARBA00023136"/>
    </source>
</evidence>
<feature type="transmembrane region" description="Helical" evidence="8">
    <location>
        <begin position="105"/>
        <end position="122"/>
    </location>
</feature>
<evidence type="ECO:0000313" key="11">
    <source>
        <dbReference type="Proteomes" id="UP000275281"/>
    </source>
</evidence>
<dbReference type="GO" id="GO:0022857">
    <property type="term" value="F:transmembrane transporter activity"/>
    <property type="evidence" value="ECO:0007669"/>
    <property type="project" value="InterPro"/>
</dbReference>
<evidence type="ECO:0000313" key="10">
    <source>
        <dbReference type="EMBL" id="RPJ65933.1"/>
    </source>
</evidence>
<keyword evidence="6 8" id="KW-0472">Membrane</keyword>
<feature type="transmembrane region" description="Helical" evidence="8">
    <location>
        <begin position="47"/>
        <end position="67"/>
    </location>
</feature>
<reference evidence="10 11" key="1">
    <citation type="submission" date="2018-11" db="EMBL/GenBank/DDBJ databases">
        <authorList>
            <person name="Ye M.-Q."/>
            <person name="Du Z.-J."/>
        </authorList>
    </citation>
    <scope>NUCLEOTIDE SEQUENCE [LARGE SCALE GENOMIC DNA]</scope>
    <source>
        <strain evidence="10 11">U0105</strain>
    </source>
</reference>
<evidence type="ECO:0000256" key="7">
    <source>
        <dbReference type="RuleBase" id="RU003346"/>
    </source>
</evidence>
<dbReference type="EMBL" id="RPOK01000004">
    <property type="protein sequence ID" value="RPJ65933.1"/>
    <property type="molecule type" value="Genomic_DNA"/>
</dbReference>
<sequence>MIKTSPTLYYTLIVSLGGFIFGFDASVISGAIGFIGNDFQLSAWQQGFVVSSPTLGGIIATLTAGAICDAYGRRKTLKIIAFLYLLSACASAFATDYWMLVTARFIGGMAFCSLMIAPIYIAEISLPESRGKMVSVNQLNIVLGFSVSYFSNYYFLQLSQSDLMWVSEWGIDSNVWRWMLGMEMVPALLWFVLLFTIPRSPRWLLLKGRDDEAKTVLSKLFSEDRVKSELSTLNANVDTHTEPLWTRLRFLFSKRMRFPILIGLLVGISQQVTGINVIFFYAPTIFEQSGVGTNAAFMQAVWIGIVNVVFTLVAMATIDKFGRKPLLLIGLTGVVISMAICSWGFKQATYTLNETSIVSLSETLEQQEVTSLKSIQDQTFSSDVEFKNTLISLLGEKTFNAHQGELLKLATKMNATLILAGIIGFVASFAMSLGPVMWVLFSEIFPNHVRGIAISLVGVANSAVSFLVQLVFPWELATLGAAFTFLVYGAMAFLGLILVYLFLPETKGKSLEALEASLTR</sequence>
<keyword evidence="3 7" id="KW-0813">Transport</keyword>
<feature type="transmembrane region" description="Helical" evidence="8">
    <location>
        <begin position="417"/>
        <end position="440"/>
    </location>
</feature>
<dbReference type="InterPro" id="IPR050820">
    <property type="entry name" value="MFS_Sugar_Transporter"/>
</dbReference>
<feature type="transmembrane region" description="Helical" evidence="8">
    <location>
        <begin position="79"/>
        <end position="99"/>
    </location>
</feature>
<dbReference type="InterPro" id="IPR005828">
    <property type="entry name" value="MFS_sugar_transport-like"/>
</dbReference>
<dbReference type="PANTHER" id="PTHR48023">
    <property type="entry name" value="D-XYLOSE-PROTON SYMPORTER-LIKE 2"/>
    <property type="match status" value="1"/>
</dbReference>
<evidence type="ECO:0000259" key="9">
    <source>
        <dbReference type="PROSITE" id="PS50850"/>
    </source>
</evidence>
<feature type="transmembrane region" description="Helical" evidence="8">
    <location>
        <begin position="478"/>
        <end position="503"/>
    </location>
</feature>
<name>A0A3N5XZI3_9ALTE</name>
<evidence type="ECO:0000256" key="5">
    <source>
        <dbReference type="ARBA" id="ARBA00022989"/>
    </source>
</evidence>
<dbReference type="OrthoDB" id="5368493at2"/>
<organism evidence="10 11">
    <name type="scientific">Alteromonas sediminis</name>
    <dbReference type="NCBI Taxonomy" id="2259342"/>
    <lineage>
        <taxon>Bacteria</taxon>
        <taxon>Pseudomonadati</taxon>
        <taxon>Pseudomonadota</taxon>
        <taxon>Gammaproteobacteria</taxon>
        <taxon>Alteromonadales</taxon>
        <taxon>Alteromonadaceae</taxon>
        <taxon>Alteromonas/Salinimonas group</taxon>
        <taxon>Alteromonas</taxon>
    </lineage>
</organism>
<dbReference type="PRINTS" id="PR00171">
    <property type="entry name" value="SUGRTRNSPORT"/>
</dbReference>
<dbReference type="NCBIfam" id="TIGR00879">
    <property type="entry name" value="SP"/>
    <property type="match status" value="1"/>
</dbReference>
<evidence type="ECO:0000256" key="8">
    <source>
        <dbReference type="SAM" id="Phobius"/>
    </source>
</evidence>
<evidence type="ECO:0000256" key="4">
    <source>
        <dbReference type="ARBA" id="ARBA00022692"/>
    </source>
</evidence>
<comment type="similarity">
    <text evidence="2 7">Belongs to the major facilitator superfamily. Sugar transporter (TC 2.A.1.1) family.</text>
</comment>
<dbReference type="PROSITE" id="PS00216">
    <property type="entry name" value="SUGAR_TRANSPORT_1"/>
    <property type="match status" value="1"/>
</dbReference>
<keyword evidence="4 8" id="KW-0812">Transmembrane</keyword>
<keyword evidence="11" id="KW-1185">Reference proteome</keyword>
<dbReference type="PANTHER" id="PTHR48023:SF4">
    <property type="entry name" value="D-XYLOSE-PROTON SYMPORTER-LIKE 2"/>
    <property type="match status" value="1"/>
</dbReference>
<dbReference type="PROSITE" id="PS50850">
    <property type="entry name" value="MFS"/>
    <property type="match status" value="1"/>
</dbReference>
<evidence type="ECO:0000256" key="1">
    <source>
        <dbReference type="ARBA" id="ARBA00004141"/>
    </source>
</evidence>
<dbReference type="SUPFAM" id="SSF103473">
    <property type="entry name" value="MFS general substrate transporter"/>
    <property type="match status" value="1"/>
</dbReference>
<keyword evidence="5 8" id="KW-1133">Transmembrane helix</keyword>
<protein>
    <submittedName>
        <fullName evidence="10">MFS transporter</fullName>
    </submittedName>
</protein>
<evidence type="ECO:0000256" key="3">
    <source>
        <dbReference type="ARBA" id="ARBA00022448"/>
    </source>
</evidence>
<gene>
    <name evidence="10" type="ORF">DRW07_14085</name>
</gene>
<dbReference type="Gene3D" id="1.20.1250.20">
    <property type="entry name" value="MFS general substrate transporter like domains"/>
    <property type="match status" value="2"/>
</dbReference>
<feature type="domain" description="Major facilitator superfamily (MFS) profile" evidence="9">
    <location>
        <begin position="10"/>
        <end position="507"/>
    </location>
</feature>
<dbReference type="InterPro" id="IPR020846">
    <property type="entry name" value="MFS_dom"/>
</dbReference>
<dbReference type="GO" id="GO:0016020">
    <property type="term" value="C:membrane"/>
    <property type="evidence" value="ECO:0007669"/>
    <property type="project" value="UniProtKB-SubCell"/>
</dbReference>
<proteinExistence type="inferred from homology"/>
<comment type="caution">
    <text evidence="10">The sequence shown here is derived from an EMBL/GenBank/DDBJ whole genome shotgun (WGS) entry which is preliminary data.</text>
</comment>
<feature type="transmembrane region" description="Helical" evidence="8">
    <location>
        <begin position="258"/>
        <end position="282"/>
    </location>
</feature>
<dbReference type="InterPro" id="IPR005829">
    <property type="entry name" value="Sugar_transporter_CS"/>
</dbReference>
<comment type="subcellular location">
    <subcellularLocation>
        <location evidence="1">Membrane</location>
        <topology evidence="1">Multi-pass membrane protein</topology>
    </subcellularLocation>
</comment>
<dbReference type="InterPro" id="IPR003663">
    <property type="entry name" value="Sugar/inositol_transpt"/>
</dbReference>
<dbReference type="RefSeq" id="WP_124028564.1">
    <property type="nucleotide sequence ID" value="NZ_JBHRSN010000007.1"/>
</dbReference>